<dbReference type="SUPFAM" id="SSF47413">
    <property type="entry name" value="lambda repressor-like DNA-binding domains"/>
    <property type="match status" value="1"/>
</dbReference>
<dbReference type="Proteomes" id="UP000494255">
    <property type="component" value="Unassembled WGS sequence"/>
</dbReference>
<name>A0A6J5CTP5_9BURK</name>
<organism evidence="2 3">
    <name type="scientific">Paraburkholderia sediminicola</name>
    <dbReference type="NCBI Taxonomy" id="458836"/>
    <lineage>
        <taxon>Bacteria</taxon>
        <taxon>Pseudomonadati</taxon>
        <taxon>Pseudomonadota</taxon>
        <taxon>Betaproteobacteria</taxon>
        <taxon>Burkholderiales</taxon>
        <taxon>Burkholderiaceae</taxon>
        <taxon>Paraburkholderia</taxon>
    </lineage>
</organism>
<evidence type="ECO:0000313" key="2">
    <source>
        <dbReference type="EMBL" id="CAB3743963.1"/>
    </source>
</evidence>
<gene>
    <name evidence="2" type="ORF">LMG24238_07181</name>
</gene>
<dbReference type="GeneID" id="97045736"/>
<protein>
    <recommendedName>
        <fullName evidence="1">HTH cro/C1-type domain-containing protein</fullName>
    </recommendedName>
</protein>
<dbReference type="InterPro" id="IPR001387">
    <property type="entry name" value="Cro/C1-type_HTH"/>
</dbReference>
<dbReference type="CDD" id="cd00093">
    <property type="entry name" value="HTH_XRE"/>
    <property type="match status" value="1"/>
</dbReference>
<dbReference type="InterPro" id="IPR010982">
    <property type="entry name" value="Lambda_DNA-bd_dom_sf"/>
</dbReference>
<dbReference type="GO" id="GO:0003677">
    <property type="term" value="F:DNA binding"/>
    <property type="evidence" value="ECO:0007669"/>
    <property type="project" value="InterPro"/>
</dbReference>
<proteinExistence type="predicted"/>
<accession>A0A6J5CTP5</accession>
<dbReference type="EMBL" id="CADIKC010000017">
    <property type="protein sequence ID" value="CAB3743963.1"/>
    <property type="molecule type" value="Genomic_DNA"/>
</dbReference>
<keyword evidence="3" id="KW-1185">Reference proteome</keyword>
<feature type="domain" description="HTH cro/C1-type" evidence="1">
    <location>
        <begin position="9"/>
        <end position="62"/>
    </location>
</feature>
<reference evidence="2 3" key="1">
    <citation type="submission" date="2020-04" db="EMBL/GenBank/DDBJ databases">
        <authorList>
            <person name="De Canck E."/>
        </authorList>
    </citation>
    <scope>NUCLEOTIDE SEQUENCE [LARGE SCALE GENOMIC DNA]</scope>
    <source>
        <strain evidence="2 3">LMG 24238</strain>
    </source>
</reference>
<dbReference type="RefSeq" id="WP_175054577.1">
    <property type="nucleotide sequence ID" value="NZ_CADIKC010000017.1"/>
</dbReference>
<dbReference type="AlphaFoldDB" id="A0A6J5CTP5"/>
<dbReference type="PROSITE" id="PS50943">
    <property type="entry name" value="HTH_CROC1"/>
    <property type="match status" value="1"/>
</dbReference>
<evidence type="ECO:0000313" key="3">
    <source>
        <dbReference type="Proteomes" id="UP000494255"/>
    </source>
</evidence>
<evidence type="ECO:0000259" key="1">
    <source>
        <dbReference type="PROSITE" id="PS50943"/>
    </source>
</evidence>
<sequence length="132" mass="14702">MPSTFGLRLAEERDRLGLTQGNISEWTGINRKTQSAYEKEQRYPDAGYLMTLLEHGFDVSYLLSGKRAPRYGAVDEQLLRSVFTIIETSISTAGHSMDVEKKAKLFALVYQTASETGQVDPLVAQKALDLLS</sequence>
<dbReference type="Gene3D" id="1.10.260.40">
    <property type="entry name" value="lambda repressor-like DNA-binding domains"/>
    <property type="match status" value="1"/>
</dbReference>